<reference evidence="9 10" key="1">
    <citation type="submission" date="2023-02" db="EMBL/GenBank/DDBJ databases">
        <title>Microbacterium betulae sp. nov., isolated from birch wood.</title>
        <authorList>
            <person name="Pasciak M."/>
            <person name="Pawlik K.J."/>
            <person name="Martynowski D."/>
            <person name="Laczmanski L."/>
            <person name="Ciekot J."/>
            <person name="Szponar B."/>
            <person name="Wojcik-Fatla A."/>
            <person name="Mackiewicz B."/>
            <person name="Farian E."/>
            <person name="Cholewa G."/>
            <person name="Cholewa A."/>
            <person name="Dutkiewicz J."/>
        </authorList>
    </citation>
    <scope>NUCLEOTIDE SEQUENCE [LARGE SCALE GENOMIC DNA]</scope>
    <source>
        <strain evidence="9 10">AB</strain>
    </source>
</reference>
<dbReference type="Proteomes" id="UP001305498">
    <property type="component" value="Chromosome"/>
</dbReference>
<evidence type="ECO:0000256" key="5">
    <source>
        <dbReference type="ARBA" id="ARBA00022989"/>
    </source>
</evidence>
<evidence type="ECO:0000313" key="10">
    <source>
        <dbReference type="Proteomes" id="UP001305498"/>
    </source>
</evidence>
<keyword evidence="3" id="KW-1003">Cell membrane</keyword>
<feature type="transmembrane region" description="Helical" evidence="7">
    <location>
        <begin position="281"/>
        <end position="300"/>
    </location>
</feature>
<keyword evidence="4 7" id="KW-0812">Transmembrane</keyword>
<comment type="similarity">
    <text evidence="2">Belongs to the acyltransferase 3 family.</text>
</comment>
<feature type="transmembrane region" description="Helical" evidence="7">
    <location>
        <begin position="88"/>
        <end position="110"/>
    </location>
</feature>
<comment type="subcellular location">
    <subcellularLocation>
        <location evidence="1">Cell membrane</location>
        <topology evidence="1">Multi-pass membrane protein</topology>
    </subcellularLocation>
</comment>
<dbReference type="InterPro" id="IPR002656">
    <property type="entry name" value="Acyl_transf_3_dom"/>
</dbReference>
<keyword evidence="9" id="KW-0808">Transferase</keyword>
<feature type="transmembrane region" description="Helical" evidence="7">
    <location>
        <begin position="12"/>
        <end position="32"/>
    </location>
</feature>
<accession>A0AA97FIU4</accession>
<dbReference type="PANTHER" id="PTHR40074">
    <property type="entry name" value="O-ACETYLTRANSFERASE WECH"/>
    <property type="match status" value="1"/>
</dbReference>
<protein>
    <submittedName>
        <fullName evidence="9">Acyltransferase family protein</fullName>
    </submittedName>
</protein>
<dbReference type="AlphaFoldDB" id="A0AA97FIU4"/>
<name>A0AA97FIU4_9MICO</name>
<dbReference type="Pfam" id="PF01757">
    <property type="entry name" value="Acyl_transf_3"/>
    <property type="match status" value="1"/>
</dbReference>
<evidence type="ECO:0000256" key="4">
    <source>
        <dbReference type="ARBA" id="ARBA00022692"/>
    </source>
</evidence>
<proteinExistence type="inferred from homology"/>
<evidence type="ECO:0000313" key="9">
    <source>
        <dbReference type="EMBL" id="WOF22327.1"/>
    </source>
</evidence>
<evidence type="ECO:0000256" key="6">
    <source>
        <dbReference type="ARBA" id="ARBA00023136"/>
    </source>
</evidence>
<dbReference type="KEGG" id="mbet:N8K70_13160"/>
<keyword evidence="9" id="KW-0012">Acyltransferase</keyword>
<evidence type="ECO:0000256" key="2">
    <source>
        <dbReference type="ARBA" id="ARBA00007400"/>
    </source>
</evidence>
<feature type="transmembrane region" description="Helical" evidence="7">
    <location>
        <begin position="130"/>
        <end position="150"/>
    </location>
</feature>
<evidence type="ECO:0000256" key="7">
    <source>
        <dbReference type="SAM" id="Phobius"/>
    </source>
</evidence>
<feature type="domain" description="Acyltransferase 3" evidence="8">
    <location>
        <begin position="8"/>
        <end position="325"/>
    </location>
</feature>
<feature type="transmembrane region" description="Helical" evidence="7">
    <location>
        <begin position="306"/>
        <end position="326"/>
    </location>
</feature>
<dbReference type="GO" id="GO:0005886">
    <property type="term" value="C:plasma membrane"/>
    <property type="evidence" value="ECO:0007669"/>
    <property type="project" value="UniProtKB-SubCell"/>
</dbReference>
<feature type="transmembrane region" description="Helical" evidence="7">
    <location>
        <begin position="251"/>
        <end position="274"/>
    </location>
</feature>
<keyword evidence="5 7" id="KW-1133">Transmembrane helix</keyword>
<evidence type="ECO:0000259" key="8">
    <source>
        <dbReference type="Pfam" id="PF01757"/>
    </source>
</evidence>
<feature type="transmembrane region" description="Helical" evidence="7">
    <location>
        <begin position="186"/>
        <end position="203"/>
    </location>
</feature>
<dbReference type="PANTHER" id="PTHR40074:SF4">
    <property type="entry name" value="INNER MEMBRANE PROTEIN YCFT"/>
    <property type="match status" value="1"/>
</dbReference>
<feature type="transmembrane region" description="Helical" evidence="7">
    <location>
        <begin position="157"/>
        <end position="174"/>
    </location>
</feature>
<evidence type="ECO:0000256" key="3">
    <source>
        <dbReference type="ARBA" id="ARBA00022475"/>
    </source>
</evidence>
<keyword evidence="6 7" id="KW-0472">Membrane</keyword>
<feature type="transmembrane region" description="Helical" evidence="7">
    <location>
        <begin position="212"/>
        <end position="231"/>
    </location>
</feature>
<keyword evidence="10" id="KW-1185">Reference proteome</keyword>
<dbReference type="GO" id="GO:0009246">
    <property type="term" value="P:enterobacterial common antigen biosynthetic process"/>
    <property type="evidence" value="ECO:0007669"/>
    <property type="project" value="TreeGrafter"/>
</dbReference>
<dbReference type="EMBL" id="CP118157">
    <property type="protein sequence ID" value="WOF22327.1"/>
    <property type="molecule type" value="Genomic_DNA"/>
</dbReference>
<feature type="transmembrane region" description="Helical" evidence="7">
    <location>
        <begin position="44"/>
        <end position="67"/>
    </location>
</feature>
<organism evidence="9 10">
    <name type="scientific">Microbacterium betulae</name>
    <dbReference type="NCBI Taxonomy" id="2981139"/>
    <lineage>
        <taxon>Bacteria</taxon>
        <taxon>Bacillati</taxon>
        <taxon>Actinomycetota</taxon>
        <taxon>Actinomycetes</taxon>
        <taxon>Micrococcales</taxon>
        <taxon>Microbacteriaceae</taxon>
        <taxon>Microbacterium</taxon>
    </lineage>
</organism>
<sequence length="354" mass="38631">MATTDRIVWIDAARGVCVLAVVLMHTTLSAYLGHLAPGSSTGFWTWFIDAMTPFRIPGLAMLSGLLLARRIRAGWTDRSVRASVASSYWLYAVWLLAFALFAGLVGSYVWTGPIGTGDGVRWDAYLNQLVVPRTLLWYVFALAVWTALLTTLRRVDPALVLVVLAVVSVCSHYVPVLDDNDQYRNVLRYALFFAIGVYGSSWLRDRVGARHLPLIVGALAISLTTGLVILGGGGDPHVEAVLSVPRDAASAVLLLCVTAVVCQARPVGAALAWVGRRTLPVYVLHGILLEALSYIPHWSLVIDRTVVRSLAPLLVTIAIAVVSIALHELVMRTPARVVFELPRPLRRALLRERA</sequence>
<gene>
    <name evidence="9" type="ORF">N8K70_13160</name>
</gene>
<evidence type="ECO:0000256" key="1">
    <source>
        <dbReference type="ARBA" id="ARBA00004651"/>
    </source>
</evidence>
<dbReference type="RefSeq" id="WP_317138799.1">
    <property type="nucleotide sequence ID" value="NZ_CP118157.1"/>
</dbReference>
<dbReference type="GO" id="GO:0016413">
    <property type="term" value="F:O-acetyltransferase activity"/>
    <property type="evidence" value="ECO:0007669"/>
    <property type="project" value="TreeGrafter"/>
</dbReference>